<dbReference type="GO" id="GO:0005524">
    <property type="term" value="F:ATP binding"/>
    <property type="evidence" value="ECO:0007669"/>
    <property type="project" value="UniProtKB-KW"/>
</dbReference>
<evidence type="ECO:0000256" key="1">
    <source>
        <dbReference type="ARBA" id="ARBA00022741"/>
    </source>
</evidence>
<dbReference type="AlphaFoldDB" id="A0A0M8K8H7"/>
<dbReference type="PANTHER" id="PTHR16305:SF28">
    <property type="entry name" value="GUANYLATE CYCLASE DOMAIN-CONTAINING PROTEIN"/>
    <property type="match status" value="1"/>
</dbReference>
<dbReference type="InterPro" id="IPR041664">
    <property type="entry name" value="AAA_16"/>
</dbReference>
<feature type="repeat" description="TPR" evidence="3">
    <location>
        <begin position="661"/>
        <end position="694"/>
    </location>
</feature>
<dbReference type="InterPro" id="IPR019734">
    <property type="entry name" value="TPR_rpt"/>
</dbReference>
<dbReference type="OrthoDB" id="149079at2"/>
<dbReference type="Pfam" id="PF13424">
    <property type="entry name" value="TPR_12"/>
    <property type="match status" value="2"/>
</dbReference>
<dbReference type="InterPro" id="IPR027417">
    <property type="entry name" value="P-loop_NTPase"/>
</dbReference>
<dbReference type="STRING" id="872965.SE16_03300"/>
<name>A0A0M8K8H7_9CHLR</name>
<keyword evidence="3" id="KW-0802">TPR repeat</keyword>
<reference evidence="5" key="1">
    <citation type="journal article" date="2015" name="Genome Announc.">
        <title>Draft Genome Sequence of a Heterotrophic Facultative Anaerobic Thermophilic Bacterium, Ardenticatena maritima Strain 110ST.</title>
        <authorList>
            <person name="Kawaichi S."/>
            <person name="Yoshida T."/>
            <person name="Sako Y."/>
            <person name="Nakamura R."/>
        </authorList>
    </citation>
    <scope>NUCLEOTIDE SEQUENCE [LARGE SCALE GENOMIC DNA]</scope>
    <source>
        <strain evidence="5">110S</strain>
    </source>
</reference>
<evidence type="ECO:0000313" key="6">
    <source>
        <dbReference type="EMBL" id="KPL89476.1"/>
    </source>
</evidence>
<evidence type="ECO:0000313" key="5">
    <source>
        <dbReference type="EMBL" id="GAP62991.1"/>
    </source>
</evidence>
<feature type="repeat" description="TPR" evidence="3">
    <location>
        <begin position="621"/>
        <end position="654"/>
    </location>
</feature>
<evidence type="ECO:0000313" key="8">
    <source>
        <dbReference type="Proteomes" id="UP000050502"/>
    </source>
</evidence>
<evidence type="ECO:0000259" key="4">
    <source>
        <dbReference type="Pfam" id="PF13191"/>
    </source>
</evidence>
<dbReference type="SUPFAM" id="SSF48452">
    <property type="entry name" value="TPR-like"/>
    <property type="match status" value="3"/>
</dbReference>
<reference evidence="6 8" key="2">
    <citation type="submission" date="2015-07" db="EMBL/GenBank/DDBJ databases">
        <title>Whole genome sequence of Ardenticatena maritima DSM 23922.</title>
        <authorList>
            <person name="Hemp J."/>
            <person name="Ward L.M."/>
            <person name="Pace L.A."/>
            <person name="Fischer W.W."/>
        </authorList>
    </citation>
    <scope>NUCLEOTIDE SEQUENCE [LARGE SCALE GENOMIC DNA]</scope>
    <source>
        <strain evidence="6 8">110S</strain>
    </source>
</reference>
<evidence type="ECO:0000256" key="3">
    <source>
        <dbReference type="PROSITE-ProRule" id="PRU00339"/>
    </source>
</evidence>
<dbReference type="GO" id="GO:0005737">
    <property type="term" value="C:cytoplasm"/>
    <property type="evidence" value="ECO:0007669"/>
    <property type="project" value="TreeGrafter"/>
</dbReference>
<organism evidence="5 7">
    <name type="scientific">Ardenticatena maritima</name>
    <dbReference type="NCBI Taxonomy" id="872965"/>
    <lineage>
        <taxon>Bacteria</taxon>
        <taxon>Bacillati</taxon>
        <taxon>Chloroflexota</taxon>
        <taxon>Ardenticatenia</taxon>
        <taxon>Ardenticatenales</taxon>
        <taxon>Ardenticatenaceae</taxon>
        <taxon>Ardenticatena</taxon>
    </lineage>
</organism>
<dbReference type="GO" id="GO:0004016">
    <property type="term" value="F:adenylate cyclase activity"/>
    <property type="evidence" value="ECO:0007669"/>
    <property type="project" value="TreeGrafter"/>
</dbReference>
<keyword evidence="7" id="KW-1185">Reference proteome</keyword>
<dbReference type="Pfam" id="PF13432">
    <property type="entry name" value="TPR_16"/>
    <property type="match status" value="1"/>
</dbReference>
<dbReference type="EMBL" id="LGKN01000003">
    <property type="protein sequence ID" value="KPL89476.1"/>
    <property type="molecule type" value="Genomic_DNA"/>
</dbReference>
<sequence length="872" mass="97635">MNQQKATLYRANEKARIQSFLQPTNQAHEVRGLFLVGEEGIGKSALVDVAVSENAAAFATIVRGSAFPITQNIPLGLISALLRSFLKIPTPSLSQHSTEGIEKRLAPLLGDQWESVRPALFYLLHSPDQKTYTHLFTLPSDQLKHQLFWALRQIVKAITQQGPLLIIVENLQWADDVSLDFLSASLSLEPLAPVRFLGTTWPEGWERLVTLAEGHHTKANIQEIVLAPFSEQEALAFIQTLVPSISPAYITALLTQSQGNPLYIQSIAEDFQLGIREIETPLPATIGEIFLHRLPHLPPSVRTLVEVASIIGSPIDIAVLEKIIERKGLAVNDLRQELETAQAWGFLQPVENTWVFRAHAIEKAIYTSLAPAIRSEWHLLIAQTIEHLWPIEHPWRLAYLATHYQQGAHAQQAVQYLLKAGTEATQQHAKREAITLLSQAHTLAQSSDIDLLTQRYLAITLGDAFFATGQYEQAASLYEEALHITEQMPEAPPRLKAEVLRLQGRIAEVRGKYSEAIEWFKQAYALLEERERDNAERLEKARICSDLGLTYHRQGLFKEAEQWLQSALALAMTAEDDLLSSEILRRLGPLVFSKGDIALAAHYLEQALQIQQHLNAKYTVARTLVNLGACYNALGNWQKALTVSEEALQILLEFGDLEGVTAVKINLGQMWYRLGEIEKAQTLLAQAIQLAQRINHQHFLAIALLNKTQLHLYCNEIPEAVEASADIPEITPTLVCRKHHVLSEIALRNGWIDEAQHLFEQAEKILQAEPSVGGSKLPRMYHHRLKGLLAAAQGKYHHALAELQMAIDLAPDDYEKALFLTEAAEIAHHMGDTKFTNLYLSQARPLAEKLDAQFLLNRLDNIQNDLSSHTIS</sequence>
<dbReference type="SUPFAM" id="SSF52540">
    <property type="entry name" value="P-loop containing nucleoside triphosphate hydrolases"/>
    <property type="match status" value="1"/>
</dbReference>
<dbReference type="InterPro" id="IPR011990">
    <property type="entry name" value="TPR-like_helical_dom_sf"/>
</dbReference>
<evidence type="ECO:0000313" key="7">
    <source>
        <dbReference type="Proteomes" id="UP000037784"/>
    </source>
</evidence>
<dbReference type="Proteomes" id="UP000050502">
    <property type="component" value="Unassembled WGS sequence"/>
</dbReference>
<keyword evidence="1" id="KW-0547">Nucleotide-binding</keyword>
<keyword evidence="2" id="KW-0067">ATP-binding</keyword>
<dbReference type="Proteomes" id="UP000037784">
    <property type="component" value="Unassembled WGS sequence"/>
</dbReference>
<dbReference type="Gene3D" id="1.25.40.10">
    <property type="entry name" value="Tetratricopeptide repeat domain"/>
    <property type="match status" value="3"/>
</dbReference>
<proteinExistence type="predicted"/>
<comment type="caution">
    <text evidence="5">The sequence shown here is derived from an EMBL/GenBank/DDBJ whole genome shotgun (WGS) entry which is preliminary data.</text>
</comment>
<dbReference type="Pfam" id="PF13191">
    <property type="entry name" value="AAA_16"/>
    <property type="match status" value="1"/>
</dbReference>
<evidence type="ECO:0000256" key="2">
    <source>
        <dbReference type="ARBA" id="ARBA00022840"/>
    </source>
</evidence>
<protein>
    <recommendedName>
        <fullName evidence="4">Orc1-like AAA ATPase domain-containing protein</fullName>
    </recommendedName>
</protein>
<reference evidence="7" key="3">
    <citation type="submission" date="2015-08" db="EMBL/GenBank/DDBJ databases">
        <title>Draft Genome Sequence of a Heterotrophic Facultative Anaerobic Bacterium Ardenticatena maritima Strain 110S.</title>
        <authorList>
            <person name="Kawaichi S."/>
            <person name="Yoshida T."/>
            <person name="Sako Y."/>
            <person name="Nakamura R."/>
        </authorList>
    </citation>
    <scope>NUCLEOTIDE SEQUENCE [LARGE SCALE GENOMIC DNA]</scope>
    <source>
        <strain evidence="7">110S</strain>
    </source>
</reference>
<dbReference type="SMART" id="SM00028">
    <property type="entry name" value="TPR"/>
    <property type="match status" value="8"/>
</dbReference>
<dbReference type="PANTHER" id="PTHR16305">
    <property type="entry name" value="TESTICULAR SOLUBLE ADENYLYL CYCLASE"/>
    <property type="match status" value="1"/>
</dbReference>
<dbReference type="EMBL" id="BBZA01000104">
    <property type="protein sequence ID" value="GAP62991.1"/>
    <property type="molecule type" value="Genomic_DNA"/>
</dbReference>
<feature type="domain" description="Orc1-like AAA ATPase" evidence="4">
    <location>
        <begin position="9"/>
        <end position="195"/>
    </location>
</feature>
<dbReference type="PROSITE" id="PS50005">
    <property type="entry name" value="TPR"/>
    <property type="match status" value="4"/>
</dbReference>
<feature type="repeat" description="TPR" evidence="3">
    <location>
        <begin position="497"/>
        <end position="530"/>
    </location>
</feature>
<gene>
    <name evidence="5" type="ORF">ARMA_1414</name>
    <name evidence="6" type="ORF">SE16_03300</name>
</gene>
<feature type="repeat" description="TPR" evidence="3">
    <location>
        <begin position="455"/>
        <end position="488"/>
    </location>
</feature>
<accession>A0A0M8K8H7</accession>
<dbReference type="RefSeq" id="WP_054492866.1">
    <property type="nucleotide sequence ID" value="NZ_BBZA01000104.1"/>
</dbReference>